<keyword evidence="1" id="KW-0645">Protease</keyword>
<dbReference type="PRINTS" id="PR00723">
    <property type="entry name" value="SUBTILISIN"/>
</dbReference>
<keyword evidence="2" id="KW-0378">Hydrolase</keyword>
<evidence type="ECO:0000259" key="5">
    <source>
        <dbReference type="Pfam" id="PF00082"/>
    </source>
</evidence>
<proteinExistence type="predicted"/>
<sequence>MPPADRFRHLRVEGRARAERYTTPNTGGGAFRMPPRDRQAHGEGLLDQLNQANAEEQQRRARAAANPAGIVLDFLSAPEFELQLKSLEAEKQGIELLNVTTDGDVTLATVFIPNGKLAYFSRRFERYLNEDTRTNRPKHRALVESISGVRRAALRSFWTDNADFPPEDRPLDWEVWLRTTPSAEAALNVFRAEAESLGLTLGRRVIQFPDRLVLLAHGTAAQLGSSLQLLDVVAELRLAKECPTDFLSRHMQRPEQAEWAREAAARVVAPPADAVAVCVLDTGVDLGQPLLAHAIDEEHTLTCFPEASPADHAGHGTEMAGLSLYGDLSQLLMSTERVALRHRLESVKILPRAGSNPPDLYGAITAEAVYRIEQVEPHRRRVFCMAVAATDSRDRGQPSSWSGELDQIAFGEDASPKRLVFVCAGNTDQSQRHNYPDSNHTDGIHDPGQAWNAITVGAFTERVLIRSEEFAAYEPVAPSGALSPSSTTSLVWQQSWPLKPDIVMEGGNSAVSPARHGADTIEDLQLLSTSRLVAGKLFVATGDTSAATALAARVGAVIQAEYPEYWPETVRALMIHSAEWTPAMLEEFPPPTKQECQRRMRCYGYGVPSLDRALWCARNALCLVSQAELYPYERDEDASRVKTRDMHLYDLPWPVDELRELGEQEVTMRVTLSYFIEPSPGRRGWKYRHRYASHGLRFDVKRPLERVDDFRKRLNKMARDEEEELATTEGQEWTLGQQLRSRGSIHSDWWTGTASELADCGHLGIYPITGWWRERPQFERYTRPVRYALIVSIHTPAQDVDLYTPVTIQLGIPTTISIE</sequence>
<evidence type="ECO:0000256" key="4">
    <source>
        <dbReference type="SAM" id="MobiDB-lite"/>
    </source>
</evidence>
<dbReference type="GO" id="GO:0004252">
    <property type="term" value="F:serine-type endopeptidase activity"/>
    <property type="evidence" value="ECO:0007669"/>
    <property type="project" value="InterPro"/>
</dbReference>
<evidence type="ECO:0000313" key="6">
    <source>
        <dbReference type="EMBL" id="RUL81903.1"/>
    </source>
</evidence>
<dbReference type="Pfam" id="PF00082">
    <property type="entry name" value="Peptidase_S8"/>
    <property type="match status" value="1"/>
</dbReference>
<feature type="region of interest" description="Disordered" evidence="4">
    <location>
        <begin position="15"/>
        <end position="39"/>
    </location>
</feature>
<evidence type="ECO:0000313" key="7">
    <source>
        <dbReference type="Proteomes" id="UP000280296"/>
    </source>
</evidence>
<dbReference type="CDD" id="cd04847">
    <property type="entry name" value="Peptidases_S8_Subtilisin_like_2"/>
    <property type="match status" value="1"/>
</dbReference>
<dbReference type="Proteomes" id="UP000280296">
    <property type="component" value="Unassembled WGS sequence"/>
</dbReference>
<dbReference type="InterPro" id="IPR015500">
    <property type="entry name" value="Peptidase_S8_subtilisin-rel"/>
</dbReference>
<dbReference type="GO" id="GO:0006508">
    <property type="term" value="P:proteolysis"/>
    <property type="evidence" value="ECO:0007669"/>
    <property type="project" value="UniProtKB-KW"/>
</dbReference>
<reference evidence="6 7" key="1">
    <citation type="submission" date="2018-12" db="EMBL/GenBank/DDBJ databases">
        <authorList>
            <person name="Toschakov S.V."/>
        </authorList>
    </citation>
    <scope>NUCLEOTIDE SEQUENCE [LARGE SCALE GENOMIC DNA]</scope>
    <source>
        <strain evidence="6 7">GM2012</strain>
    </source>
</reference>
<evidence type="ECO:0000256" key="2">
    <source>
        <dbReference type="ARBA" id="ARBA00022801"/>
    </source>
</evidence>
<feature type="domain" description="Peptidase S8/S53" evidence="5">
    <location>
        <begin position="274"/>
        <end position="606"/>
    </location>
</feature>
<dbReference type="InterPro" id="IPR034074">
    <property type="entry name" value="Y4bN_pept_dom"/>
</dbReference>
<evidence type="ECO:0000256" key="1">
    <source>
        <dbReference type="ARBA" id="ARBA00022670"/>
    </source>
</evidence>
<dbReference type="SUPFAM" id="SSF52743">
    <property type="entry name" value="Subtilisin-like"/>
    <property type="match status" value="1"/>
</dbReference>
<protein>
    <submittedName>
        <fullName evidence="6">S8 family peptidase</fullName>
    </submittedName>
</protein>
<organism evidence="6 7">
    <name type="scientific">Tautonia sociabilis</name>
    <dbReference type="NCBI Taxonomy" id="2080755"/>
    <lineage>
        <taxon>Bacteria</taxon>
        <taxon>Pseudomonadati</taxon>
        <taxon>Planctomycetota</taxon>
        <taxon>Planctomycetia</taxon>
        <taxon>Isosphaerales</taxon>
        <taxon>Isosphaeraceae</taxon>
        <taxon>Tautonia</taxon>
    </lineage>
</organism>
<evidence type="ECO:0000256" key="3">
    <source>
        <dbReference type="ARBA" id="ARBA00022825"/>
    </source>
</evidence>
<name>A0A432MDC8_9BACT</name>
<gene>
    <name evidence="6" type="ORF">TsocGM_24350</name>
</gene>
<dbReference type="EMBL" id="RYZH01000081">
    <property type="protein sequence ID" value="RUL81903.1"/>
    <property type="molecule type" value="Genomic_DNA"/>
</dbReference>
<dbReference type="InterPro" id="IPR000209">
    <property type="entry name" value="Peptidase_S8/S53_dom"/>
</dbReference>
<accession>A0A432MDC8</accession>
<keyword evidence="3" id="KW-0720">Serine protease</keyword>
<keyword evidence="7" id="KW-1185">Reference proteome</keyword>
<dbReference type="InterPro" id="IPR036852">
    <property type="entry name" value="Peptidase_S8/S53_dom_sf"/>
</dbReference>
<reference evidence="6 7" key="2">
    <citation type="submission" date="2019-01" db="EMBL/GenBank/DDBJ databases">
        <title>Tautonia sociabilis, a novel thermotolerant planctomycete of Isosphaeraceae family, isolated from a 4000 m deep subterranean habitat.</title>
        <authorList>
            <person name="Kovaleva O.L."/>
            <person name="Elcheninov A.G."/>
            <person name="Van Heerden E."/>
            <person name="Toshchakov S.V."/>
            <person name="Novikov A."/>
            <person name="Bonch-Osmolovskaya E.A."/>
            <person name="Kublanov I.V."/>
        </authorList>
    </citation>
    <scope>NUCLEOTIDE SEQUENCE [LARGE SCALE GENOMIC DNA]</scope>
    <source>
        <strain evidence="6 7">GM2012</strain>
    </source>
</reference>
<comment type="caution">
    <text evidence="6">The sequence shown here is derived from an EMBL/GenBank/DDBJ whole genome shotgun (WGS) entry which is preliminary data.</text>
</comment>
<dbReference type="Gene3D" id="3.40.50.200">
    <property type="entry name" value="Peptidase S8/S53 domain"/>
    <property type="match status" value="1"/>
</dbReference>
<dbReference type="AlphaFoldDB" id="A0A432MDC8"/>